<dbReference type="InterPro" id="IPR007046">
    <property type="entry name" value="RNA_pol_sigma_54_core-bd"/>
</dbReference>
<evidence type="ECO:0000259" key="9">
    <source>
        <dbReference type="Pfam" id="PF04552"/>
    </source>
</evidence>
<comment type="caution">
    <text evidence="11">The sequence shown here is derived from an EMBL/GenBank/DDBJ whole genome shotgun (WGS) entry which is preliminary data.</text>
</comment>
<accession>A0ABV1CU08</accession>
<dbReference type="Pfam" id="PF04963">
    <property type="entry name" value="Sigma54_CBD"/>
    <property type="match status" value="1"/>
</dbReference>
<reference evidence="11 12" key="1">
    <citation type="submission" date="2024-03" db="EMBL/GenBank/DDBJ databases">
        <title>Human intestinal bacterial collection.</title>
        <authorList>
            <person name="Pauvert C."/>
            <person name="Hitch T.C.A."/>
            <person name="Clavel T."/>
        </authorList>
    </citation>
    <scope>NUCLEOTIDE SEQUENCE [LARGE SCALE GENOMIC DNA]</scope>
    <source>
        <strain evidence="11 12">CLA-AA-H81</strain>
    </source>
</reference>
<dbReference type="NCBIfam" id="TIGR02395">
    <property type="entry name" value="rpoN_sigma"/>
    <property type="match status" value="1"/>
</dbReference>
<dbReference type="PIRSF" id="PIRSF000774">
    <property type="entry name" value="RpoN"/>
    <property type="match status" value="1"/>
</dbReference>
<proteinExistence type="inferred from homology"/>
<dbReference type="EMBL" id="JBBMEU010000009">
    <property type="protein sequence ID" value="MEQ2421637.1"/>
    <property type="molecule type" value="Genomic_DNA"/>
</dbReference>
<name>A0ABV1CU08_9FIRM</name>
<evidence type="ECO:0000313" key="12">
    <source>
        <dbReference type="Proteomes" id="UP001433088"/>
    </source>
</evidence>
<evidence type="ECO:0000256" key="6">
    <source>
        <dbReference type="ARBA" id="ARBA00023082"/>
    </source>
</evidence>
<evidence type="ECO:0000256" key="7">
    <source>
        <dbReference type="ARBA" id="ARBA00023125"/>
    </source>
</evidence>
<dbReference type="Gene3D" id="1.10.10.60">
    <property type="entry name" value="Homeodomain-like"/>
    <property type="match status" value="1"/>
</dbReference>
<dbReference type="PROSITE" id="PS50044">
    <property type="entry name" value="SIGMA54_3"/>
    <property type="match status" value="1"/>
</dbReference>
<dbReference type="PANTHER" id="PTHR32248">
    <property type="entry name" value="RNA POLYMERASE SIGMA-54 FACTOR"/>
    <property type="match status" value="1"/>
</dbReference>
<evidence type="ECO:0000256" key="4">
    <source>
        <dbReference type="ARBA" id="ARBA00022695"/>
    </source>
</evidence>
<dbReference type="PRINTS" id="PR00045">
    <property type="entry name" value="SIGMA54FCT"/>
</dbReference>
<dbReference type="InterPro" id="IPR007634">
    <property type="entry name" value="RNA_pol_sigma_54_DNA-bd"/>
</dbReference>
<dbReference type="RefSeq" id="WP_302681134.1">
    <property type="nucleotide sequence ID" value="NZ_JBBMEU010000009.1"/>
</dbReference>
<keyword evidence="4" id="KW-0548">Nucleotidyltransferase</keyword>
<keyword evidence="5" id="KW-0805">Transcription regulation</keyword>
<comment type="similarity">
    <text evidence="1">Belongs to the sigma-54 factor family.</text>
</comment>
<sequence length="426" mass="48640">MSNLSLKLEQKAKILQVQRLTIHMLALHAQNLADFLQEQVTDNPLLDIRYHDVRPAGDKGDKAIDNLRSRSDSLEARLMAQLRVQSLPRPQLMAAGLVIGSLDDKGFFQGDLASLGTAYHLTPEDMKKGLELVQSFDPPGIAARDLREALLIQTRRSRKAPAKTEALLAQHYEDFLQGKWQKIQASLALSEAGLQAIRDFLKTLSLQPAGQITQEEVYIRPDVEIYCDEKGQLALRSLEEIPDVYFRDDLYDQYAAQGDKETLVYIRKARRDFNDLASALAYRHHSIEQVVTCLMSHQKDYFLYHKPLQPLRQKDIAEETKLSTATVSRVCRHRYVLFEGQVYPLQSFLATAYAVDKEDGASVSDKAIMRKIADLVESEDKDHPYSDQDLAEYFASAQISVARRTVTKFRQKLNIPNSRIRRRWRP</sequence>
<dbReference type="Proteomes" id="UP001433088">
    <property type="component" value="Unassembled WGS sequence"/>
</dbReference>
<dbReference type="InterPro" id="IPR038709">
    <property type="entry name" value="RpoN_core-bd_sf"/>
</dbReference>
<evidence type="ECO:0000259" key="10">
    <source>
        <dbReference type="Pfam" id="PF04963"/>
    </source>
</evidence>
<evidence type="ECO:0000256" key="2">
    <source>
        <dbReference type="ARBA" id="ARBA00022478"/>
    </source>
</evidence>
<keyword evidence="6" id="KW-0731">Sigma factor</keyword>
<evidence type="ECO:0000256" key="5">
    <source>
        <dbReference type="ARBA" id="ARBA00023015"/>
    </source>
</evidence>
<evidence type="ECO:0000313" key="11">
    <source>
        <dbReference type="EMBL" id="MEQ2421637.1"/>
    </source>
</evidence>
<organism evidence="11 12">
    <name type="scientific">Megasphaera intestinihominis</name>
    <dbReference type="NCBI Taxonomy" id="3133159"/>
    <lineage>
        <taxon>Bacteria</taxon>
        <taxon>Bacillati</taxon>
        <taxon>Bacillota</taxon>
        <taxon>Negativicutes</taxon>
        <taxon>Veillonellales</taxon>
        <taxon>Veillonellaceae</taxon>
        <taxon>Megasphaera</taxon>
    </lineage>
</organism>
<evidence type="ECO:0000256" key="1">
    <source>
        <dbReference type="ARBA" id="ARBA00008798"/>
    </source>
</evidence>
<keyword evidence="8" id="KW-0804">Transcription</keyword>
<feature type="domain" description="RNA polymerase sigma factor 54 DNA-binding" evidence="9">
    <location>
        <begin position="265"/>
        <end position="423"/>
    </location>
</feature>
<keyword evidence="7" id="KW-0238">DNA-binding</keyword>
<dbReference type="InterPro" id="IPR000394">
    <property type="entry name" value="RNA_pol_sigma_54"/>
</dbReference>
<keyword evidence="3" id="KW-0808">Transferase</keyword>
<feature type="domain" description="RNA polymerase sigma factor 54 core-binding" evidence="10">
    <location>
        <begin position="64"/>
        <end position="236"/>
    </location>
</feature>
<evidence type="ECO:0000256" key="8">
    <source>
        <dbReference type="ARBA" id="ARBA00023163"/>
    </source>
</evidence>
<dbReference type="Gene3D" id="1.10.10.1330">
    <property type="entry name" value="RNA polymerase sigma-54 factor, core-binding domain"/>
    <property type="match status" value="1"/>
</dbReference>
<dbReference type="Pfam" id="PF00309">
    <property type="entry name" value="Sigma54_AID"/>
    <property type="match status" value="1"/>
</dbReference>
<evidence type="ECO:0000256" key="3">
    <source>
        <dbReference type="ARBA" id="ARBA00022679"/>
    </source>
</evidence>
<keyword evidence="2" id="KW-0240">DNA-directed RNA polymerase</keyword>
<protein>
    <submittedName>
        <fullName evidence="11">RNA polymerase factor sigma-54</fullName>
    </submittedName>
</protein>
<dbReference type="Pfam" id="PF04552">
    <property type="entry name" value="Sigma54_DBD"/>
    <property type="match status" value="1"/>
</dbReference>
<keyword evidence="12" id="KW-1185">Reference proteome</keyword>
<gene>
    <name evidence="11" type="primary">rpoN</name>
    <name evidence="11" type="ORF">WMO23_02660</name>
</gene>
<dbReference type="PANTHER" id="PTHR32248:SF4">
    <property type="entry name" value="RNA POLYMERASE SIGMA-54 FACTOR"/>
    <property type="match status" value="1"/>
</dbReference>